<comment type="cofactor">
    <cofactor evidence="15">
        <name>Mg(2+)</name>
        <dbReference type="ChEBI" id="CHEBI:18420"/>
    </cofactor>
    <text evidence="15">Binds 2 magnesium ions per tetramer.</text>
</comment>
<evidence type="ECO:0000256" key="12">
    <source>
        <dbReference type="ARBA" id="ARBA00022917"/>
    </source>
</evidence>
<dbReference type="FunFam" id="3.30.930.10:FF:000022">
    <property type="entry name" value="Phenylalanine--tRNA ligase beta subunit"/>
    <property type="match status" value="1"/>
</dbReference>
<dbReference type="GO" id="GO:0004826">
    <property type="term" value="F:phenylalanine-tRNA ligase activity"/>
    <property type="evidence" value="ECO:0007669"/>
    <property type="project" value="UniProtKB-UniRule"/>
</dbReference>
<evidence type="ECO:0000259" key="17">
    <source>
        <dbReference type="PROSITE" id="PS50886"/>
    </source>
</evidence>
<dbReference type="GO" id="GO:0000287">
    <property type="term" value="F:magnesium ion binding"/>
    <property type="evidence" value="ECO:0007669"/>
    <property type="project" value="UniProtKB-UniRule"/>
</dbReference>
<dbReference type="InterPro" id="IPR033714">
    <property type="entry name" value="tRNA_bind_bactPheRS"/>
</dbReference>
<dbReference type="NCBIfam" id="NF045760">
    <property type="entry name" value="YtpR"/>
    <property type="match status" value="1"/>
</dbReference>
<gene>
    <name evidence="15" type="primary">pheT</name>
    <name evidence="20" type="ORF">HUE58_03115</name>
</gene>
<dbReference type="PROSITE" id="PS50886">
    <property type="entry name" value="TRBD"/>
    <property type="match status" value="1"/>
</dbReference>
<keyword evidence="10 15" id="KW-0460">Magnesium</keyword>
<dbReference type="Gene3D" id="3.50.40.10">
    <property type="entry name" value="Phenylalanyl-trna Synthetase, Chain B, domain 3"/>
    <property type="match status" value="1"/>
</dbReference>
<proteinExistence type="inferred from homology"/>
<dbReference type="InterPro" id="IPR009061">
    <property type="entry name" value="DNA-bd_dom_put_sf"/>
</dbReference>
<dbReference type="PROSITE" id="PS51483">
    <property type="entry name" value="B5"/>
    <property type="match status" value="1"/>
</dbReference>
<keyword evidence="6 15" id="KW-0436">Ligase</keyword>
<evidence type="ECO:0000256" key="7">
    <source>
        <dbReference type="ARBA" id="ARBA00022723"/>
    </source>
</evidence>
<keyword evidence="4 15" id="KW-0963">Cytoplasm</keyword>
<evidence type="ECO:0000313" key="21">
    <source>
        <dbReference type="Proteomes" id="UP000509429"/>
    </source>
</evidence>
<evidence type="ECO:0000259" key="18">
    <source>
        <dbReference type="PROSITE" id="PS51447"/>
    </source>
</evidence>
<dbReference type="InterPro" id="IPR002547">
    <property type="entry name" value="tRNA-bd_dom"/>
</dbReference>
<evidence type="ECO:0000256" key="14">
    <source>
        <dbReference type="ARBA" id="ARBA00049255"/>
    </source>
</evidence>
<keyword evidence="12 15" id="KW-0648">Protein biosynthesis</keyword>
<evidence type="ECO:0000256" key="10">
    <source>
        <dbReference type="ARBA" id="ARBA00022842"/>
    </source>
</evidence>
<evidence type="ECO:0000256" key="1">
    <source>
        <dbReference type="ARBA" id="ARBA00004496"/>
    </source>
</evidence>
<comment type="similarity">
    <text evidence="2 15">Belongs to the phenylalanyl-tRNA synthetase beta subunit family. Type 1 subfamily.</text>
</comment>
<dbReference type="Gene3D" id="3.30.70.380">
    <property type="entry name" value="Ferrodoxin-fold anticodon-binding domain"/>
    <property type="match status" value="1"/>
</dbReference>
<comment type="subunit">
    <text evidence="3 15">Tetramer of two alpha and two beta subunits.</text>
</comment>
<dbReference type="Pfam" id="PF03484">
    <property type="entry name" value="B5"/>
    <property type="match status" value="1"/>
</dbReference>
<dbReference type="FunFam" id="2.40.50.140:FF:000045">
    <property type="entry name" value="Phenylalanine--tRNA ligase beta subunit"/>
    <property type="match status" value="1"/>
</dbReference>
<dbReference type="Pfam" id="PF01588">
    <property type="entry name" value="tRNA_bind"/>
    <property type="match status" value="1"/>
</dbReference>
<dbReference type="GO" id="GO:0009328">
    <property type="term" value="C:phenylalanine-tRNA ligase complex"/>
    <property type="evidence" value="ECO:0007669"/>
    <property type="project" value="TreeGrafter"/>
</dbReference>
<keyword evidence="8 15" id="KW-0547">Nucleotide-binding</keyword>
<dbReference type="SUPFAM" id="SSF54991">
    <property type="entry name" value="Anticodon-binding domain of PheRS"/>
    <property type="match status" value="1"/>
</dbReference>
<evidence type="ECO:0000313" key="20">
    <source>
        <dbReference type="EMBL" id="QKQ24150.1"/>
    </source>
</evidence>
<evidence type="ECO:0000256" key="9">
    <source>
        <dbReference type="ARBA" id="ARBA00022840"/>
    </source>
</evidence>
<feature type="binding site" evidence="15">
    <location>
        <position position="455"/>
    </location>
    <ligand>
        <name>Mg(2+)</name>
        <dbReference type="ChEBI" id="CHEBI:18420"/>
        <note>shared with alpha subunit</note>
    </ligand>
</feature>
<dbReference type="Pfam" id="PF03483">
    <property type="entry name" value="B3_4"/>
    <property type="match status" value="1"/>
</dbReference>
<dbReference type="InterPro" id="IPR012340">
    <property type="entry name" value="NA-bd_OB-fold"/>
</dbReference>
<evidence type="ECO:0000256" key="16">
    <source>
        <dbReference type="PROSITE-ProRule" id="PRU00209"/>
    </source>
</evidence>
<evidence type="ECO:0000256" key="6">
    <source>
        <dbReference type="ARBA" id="ARBA00022598"/>
    </source>
</evidence>
<sequence>MNILSSWLREWVNPNVTDEILTEELTMAGLEVGGIVPIAPAFKGVVVGCVVSCNQHPNVDKLNLCQVDVGEAENLQIICGAKNIRSGLKVIVATVGAQLSDSLRIKKAKLKGVESFGMICSKSELGMADLSQGIAELEDDAPIGQDIRVYLNLDDYVIELDITPNRGDCFSILGVAREVSAHYSLAFDLPKFEVFAQGDCAIGASVSNTQACPKYLIRTITDIDNTVKTPKWMADKLVHSGQQLYSPVVDITNFVLLELGQPMHAFDLSKLTGDIKVRMAKSGEQLELLNETTLKLKADTLVIADSNSVLAIAGVMGGMDSSTQDSSSSILLESAFFEPVSIAGKARSYGLHTESSLRFERGVDFKMTELAMDRATQLIVDICGGQASKVNNACIDKSTLPELKPITISQEKIQKVLGFELDAKWIEQKFINLGFEISQQTNNSWTIIPPSARFDIRIPVDLIEELARLYGYDKLPVQKLSLEANISTTSEADIDQYDIMQSLVNRGYQEVITYSFISEKYQNLISPDAKKIRLSNPISADMSIMRSSLISGLLQTVESNQRRGHTDARFFEIGLCFDGIKADEQSNKLAAIVTGNRFDAQWSADLQPLDFFDIKADLESLLVLTNAEFFFEAAQHTALQKGQTAKIILNGEQVGWIGALSPIVQKQLSLPKCYLFEIDLASIKSRNITQYKALSTYQQSGRDIALVLDEAVPVAELIQSVKTMQQQYFVDVYLFDVYIGEGVEPGKKSVALNLTYQSLKGTLTEVQLNAKVDEVLLLMQTQYSATLR</sequence>
<dbReference type="NCBIfam" id="TIGR00472">
    <property type="entry name" value="pheT_bact"/>
    <property type="match status" value="1"/>
</dbReference>
<dbReference type="SMART" id="SM00873">
    <property type="entry name" value="B3_4"/>
    <property type="match status" value="1"/>
</dbReference>
<dbReference type="InterPro" id="IPR036690">
    <property type="entry name" value="Fdx_antiC-bd_sf"/>
</dbReference>
<dbReference type="SUPFAM" id="SSF56037">
    <property type="entry name" value="PheT/TilS domain"/>
    <property type="match status" value="1"/>
</dbReference>
<dbReference type="RefSeq" id="WP_174605589.1">
    <property type="nucleotide sequence ID" value="NZ_CP054490.1"/>
</dbReference>
<dbReference type="InterPro" id="IPR045060">
    <property type="entry name" value="Phe-tRNA-ligase_IIc_bsu"/>
</dbReference>
<feature type="binding site" evidence="15">
    <location>
        <position position="464"/>
    </location>
    <ligand>
        <name>Mg(2+)</name>
        <dbReference type="ChEBI" id="CHEBI:18420"/>
        <note>shared with alpha subunit</note>
    </ligand>
</feature>
<dbReference type="Pfam" id="PF17759">
    <property type="entry name" value="tRNA_synthFbeta"/>
    <property type="match status" value="1"/>
</dbReference>
<comment type="catalytic activity">
    <reaction evidence="14 15">
        <text>tRNA(Phe) + L-phenylalanine + ATP = L-phenylalanyl-tRNA(Phe) + AMP + diphosphate + H(+)</text>
        <dbReference type="Rhea" id="RHEA:19413"/>
        <dbReference type="Rhea" id="RHEA-COMP:9668"/>
        <dbReference type="Rhea" id="RHEA-COMP:9699"/>
        <dbReference type="ChEBI" id="CHEBI:15378"/>
        <dbReference type="ChEBI" id="CHEBI:30616"/>
        <dbReference type="ChEBI" id="CHEBI:33019"/>
        <dbReference type="ChEBI" id="CHEBI:58095"/>
        <dbReference type="ChEBI" id="CHEBI:78442"/>
        <dbReference type="ChEBI" id="CHEBI:78531"/>
        <dbReference type="ChEBI" id="CHEBI:456215"/>
        <dbReference type="EC" id="6.1.1.20"/>
    </reaction>
</comment>
<dbReference type="InterPro" id="IPR020825">
    <property type="entry name" value="Phe-tRNA_synthase-like_B3/B4"/>
</dbReference>
<dbReference type="GO" id="GO:0000049">
    <property type="term" value="F:tRNA binding"/>
    <property type="evidence" value="ECO:0007669"/>
    <property type="project" value="UniProtKB-UniRule"/>
</dbReference>
<dbReference type="InterPro" id="IPR045864">
    <property type="entry name" value="aa-tRNA-synth_II/BPL/LPL"/>
</dbReference>
<organism evidence="20 21">
    <name type="scientific">Candidatus Ruthia endofausta</name>
    <dbReference type="NCBI Taxonomy" id="2738852"/>
    <lineage>
        <taxon>Bacteria</taxon>
        <taxon>Pseudomonadati</taxon>
        <taxon>Pseudomonadota</taxon>
        <taxon>Gammaproteobacteria</taxon>
        <taxon>Candidatus Pseudothioglobaceae</taxon>
        <taxon>Candidatus Ruthturnera</taxon>
    </lineage>
</organism>
<feature type="domain" description="B5" evidence="19">
    <location>
        <begin position="401"/>
        <end position="477"/>
    </location>
</feature>
<dbReference type="AlphaFoldDB" id="A0A6N0HPH3"/>
<evidence type="ECO:0000256" key="13">
    <source>
        <dbReference type="ARBA" id="ARBA00023146"/>
    </source>
</evidence>
<dbReference type="Gene3D" id="3.30.930.10">
    <property type="entry name" value="Bira Bifunctional Protein, Domain 2"/>
    <property type="match status" value="1"/>
</dbReference>
<dbReference type="InterPro" id="IPR004532">
    <property type="entry name" value="Phe-tRNA-ligase_IIc_bsu_bact"/>
</dbReference>
<dbReference type="KEGG" id="reo:HUE58_03115"/>
<dbReference type="Gene3D" id="2.40.50.140">
    <property type="entry name" value="Nucleic acid-binding proteins"/>
    <property type="match status" value="1"/>
</dbReference>
<dbReference type="PANTHER" id="PTHR10947">
    <property type="entry name" value="PHENYLALANYL-TRNA SYNTHETASE BETA CHAIN AND LEUCINE-RICH REPEAT-CONTAINING PROTEIN 47"/>
    <property type="match status" value="1"/>
</dbReference>
<keyword evidence="21" id="KW-1185">Reference proteome</keyword>
<dbReference type="EMBL" id="CP054490">
    <property type="protein sequence ID" value="QKQ24150.1"/>
    <property type="molecule type" value="Genomic_DNA"/>
</dbReference>
<name>A0A6N0HPH3_9GAMM</name>
<evidence type="ECO:0000259" key="19">
    <source>
        <dbReference type="PROSITE" id="PS51483"/>
    </source>
</evidence>
<feature type="binding site" evidence="15">
    <location>
        <position position="461"/>
    </location>
    <ligand>
        <name>Mg(2+)</name>
        <dbReference type="ChEBI" id="CHEBI:18420"/>
        <note>shared with alpha subunit</note>
    </ligand>
</feature>
<keyword evidence="7 15" id="KW-0479">Metal-binding</keyword>
<dbReference type="PROSITE" id="PS51447">
    <property type="entry name" value="FDX_ACB"/>
    <property type="match status" value="1"/>
</dbReference>
<keyword evidence="5 16" id="KW-0820">tRNA-binding</keyword>
<dbReference type="SMART" id="SM00896">
    <property type="entry name" value="FDX-ACB"/>
    <property type="match status" value="1"/>
</dbReference>
<feature type="domain" description="FDX-ACB" evidence="18">
    <location>
        <begin position="695"/>
        <end position="788"/>
    </location>
</feature>
<evidence type="ECO:0000256" key="4">
    <source>
        <dbReference type="ARBA" id="ARBA00022490"/>
    </source>
</evidence>
<dbReference type="HAMAP" id="MF_00283">
    <property type="entry name" value="Phe_tRNA_synth_beta1"/>
    <property type="match status" value="1"/>
</dbReference>
<dbReference type="GO" id="GO:0006432">
    <property type="term" value="P:phenylalanyl-tRNA aminoacylation"/>
    <property type="evidence" value="ECO:0007669"/>
    <property type="project" value="UniProtKB-UniRule"/>
</dbReference>
<dbReference type="InterPro" id="IPR005146">
    <property type="entry name" value="B3/B4_tRNA-bd"/>
</dbReference>
<dbReference type="Gene3D" id="3.30.56.10">
    <property type="match status" value="2"/>
</dbReference>
<evidence type="ECO:0000256" key="11">
    <source>
        <dbReference type="ARBA" id="ARBA00022884"/>
    </source>
</evidence>
<dbReference type="SUPFAM" id="SSF55681">
    <property type="entry name" value="Class II aaRS and biotin synthetases"/>
    <property type="match status" value="1"/>
</dbReference>
<dbReference type="InterPro" id="IPR005121">
    <property type="entry name" value="Fdx_antiC-bd"/>
</dbReference>
<dbReference type="SUPFAM" id="SSF50249">
    <property type="entry name" value="Nucleic acid-binding proteins"/>
    <property type="match status" value="1"/>
</dbReference>
<dbReference type="InterPro" id="IPR041616">
    <property type="entry name" value="PheRS_beta_core"/>
</dbReference>
<dbReference type="CDD" id="cd02796">
    <property type="entry name" value="tRNA_bind_bactPheRS"/>
    <property type="match status" value="1"/>
</dbReference>
<keyword evidence="13 15" id="KW-0030">Aminoacyl-tRNA synthetase</keyword>
<keyword evidence="9 15" id="KW-0067">ATP-binding</keyword>
<dbReference type="PANTHER" id="PTHR10947:SF0">
    <property type="entry name" value="PHENYLALANINE--TRNA LIGASE BETA SUBUNIT"/>
    <property type="match status" value="1"/>
</dbReference>
<dbReference type="SUPFAM" id="SSF46955">
    <property type="entry name" value="Putative DNA-binding domain"/>
    <property type="match status" value="1"/>
</dbReference>
<dbReference type="SMART" id="SM00874">
    <property type="entry name" value="B5"/>
    <property type="match status" value="1"/>
</dbReference>
<dbReference type="Pfam" id="PF03147">
    <property type="entry name" value="FDX-ACB"/>
    <property type="match status" value="1"/>
</dbReference>
<dbReference type="Proteomes" id="UP000509429">
    <property type="component" value="Chromosome"/>
</dbReference>
<feature type="binding site" evidence="15">
    <location>
        <position position="465"/>
    </location>
    <ligand>
        <name>Mg(2+)</name>
        <dbReference type="ChEBI" id="CHEBI:18420"/>
        <note>shared with alpha subunit</note>
    </ligand>
</feature>
<evidence type="ECO:0000256" key="3">
    <source>
        <dbReference type="ARBA" id="ARBA00011209"/>
    </source>
</evidence>
<keyword evidence="11 16" id="KW-0694">RNA-binding</keyword>
<protein>
    <recommendedName>
        <fullName evidence="15">Phenylalanine--tRNA ligase beta subunit</fullName>
        <ecNumber evidence="15">6.1.1.20</ecNumber>
    </recommendedName>
    <alternativeName>
        <fullName evidence="15">Phenylalanyl-tRNA synthetase beta subunit</fullName>
        <shortName evidence="15">PheRS</shortName>
    </alternativeName>
</protein>
<comment type="subcellular location">
    <subcellularLocation>
        <location evidence="1 15">Cytoplasm</location>
    </subcellularLocation>
</comment>
<reference evidence="20 21" key="1">
    <citation type="submission" date="2020-05" db="EMBL/GenBank/DDBJ databases">
        <title>Horizontal transmission and recombination maintain forever young bacterial symbiont genomes.</title>
        <authorList>
            <person name="Russell S.L."/>
            <person name="Pepper-Tunick E."/>
            <person name="Svedberg J."/>
            <person name="Byrne A."/>
            <person name="Ruelas Castillo J."/>
            <person name="Vollmers C."/>
            <person name="Beinart R.A."/>
            <person name="Corbett-Detig R."/>
        </authorList>
    </citation>
    <scope>NUCLEOTIDE SEQUENCE [LARGE SCALE GENOMIC DNA]</scope>
    <source>
        <strain evidence="20">JDF_Ridge</strain>
    </source>
</reference>
<dbReference type="EC" id="6.1.1.20" evidence="15"/>
<evidence type="ECO:0000256" key="5">
    <source>
        <dbReference type="ARBA" id="ARBA00022555"/>
    </source>
</evidence>
<evidence type="ECO:0000256" key="8">
    <source>
        <dbReference type="ARBA" id="ARBA00022741"/>
    </source>
</evidence>
<evidence type="ECO:0000256" key="15">
    <source>
        <dbReference type="HAMAP-Rule" id="MF_00283"/>
    </source>
</evidence>
<feature type="domain" description="TRNA-binding" evidence="17">
    <location>
        <begin position="39"/>
        <end position="148"/>
    </location>
</feature>
<dbReference type="InterPro" id="IPR005147">
    <property type="entry name" value="tRNA_synthase_B5-dom"/>
</dbReference>
<dbReference type="GO" id="GO:0005524">
    <property type="term" value="F:ATP binding"/>
    <property type="evidence" value="ECO:0007669"/>
    <property type="project" value="UniProtKB-UniRule"/>
</dbReference>
<evidence type="ECO:0000256" key="2">
    <source>
        <dbReference type="ARBA" id="ARBA00008653"/>
    </source>
</evidence>
<accession>A0A6N0HPH3</accession>
<dbReference type="CDD" id="cd00769">
    <property type="entry name" value="PheRS_beta_core"/>
    <property type="match status" value="1"/>
</dbReference>